<dbReference type="AlphaFoldDB" id="A0A2U3NGL6"/>
<evidence type="ECO:0000259" key="3">
    <source>
        <dbReference type="Pfam" id="PF16859"/>
    </source>
</evidence>
<organism evidence="4 5">
    <name type="scientific">Mycobacterium terramassiliense</name>
    <dbReference type="NCBI Taxonomy" id="1841859"/>
    <lineage>
        <taxon>Bacteria</taxon>
        <taxon>Bacillati</taxon>
        <taxon>Actinomycetota</taxon>
        <taxon>Actinomycetes</taxon>
        <taxon>Mycobacteriales</taxon>
        <taxon>Mycobacteriaceae</taxon>
        <taxon>Mycobacterium</taxon>
    </lineage>
</organism>
<proteinExistence type="predicted"/>
<feature type="domain" description="Tetracyclin repressor-like C-terminal" evidence="3">
    <location>
        <begin position="52"/>
        <end position="149"/>
    </location>
</feature>
<dbReference type="InterPro" id="IPR036271">
    <property type="entry name" value="Tet_transcr_reg_TetR-rel_C_sf"/>
</dbReference>
<dbReference type="InterPro" id="IPR011075">
    <property type="entry name" value="TetR_C"/>
</dbReference>
<protein>
    <recommendedName>
        <fullName evidence="3">Tetracyclin repressor-like C-terminal domain-containing protein</fullName>
    </recommendedName>
</protein>
<accession>A0A2U3NGL6</accession>
<evidence type="ECO:0000313" key="5">
    <source>
        <dbReference type="Proteomes" id="UP000241595"/>
    </source>
</evidence>
<dbReference type="Pfam" id="PF16859">
    <property type="entry name" value="TetR_C_11"/>
    <property type="match status" value="1"/>
</dbReference>
<evidence type="ECO:0000256" key="2">
    <source>
        <dbReference type="ARBA" id="ARBA00023163"/>
    </source>
</evidence>
<feature type="non-terminal residue" evidence="4">
    <location>
        <position position="1"/>
    </location>
</feature>
<gene>
    <name evidence="4" type="ORF">MTAB308_4084</name>
</gene>
<keyword evidence="2" id="KW-0804">Transcription</keyword>
<evidence type="ECO:0000313" key="4">
    <source>
        <dbReference type="EMBL" id="SPM30575.1"/>
    </source>
</evidence>
<dbReference type="Gene3D" id="1.10.357.10">
    <property type="entry name" value="Tetracycline Repressor, domain 2"/>
    <property type="match status" value="1"/>
</dbReference>
<evidence type="ECO:0000256" key="1">
    <source>
        <dbReference type="ARBA" id="ARBA00023015"/>
    </source>
</evidence>
<dbReference type="EMBL" id="FTRV01000015">
    <property type="protein sequence ID" value="SPM30575.1"/>
    <property type="molecule type" value="Genomic_DNA"/>
</dbReference>
<keyword evidence="1" id="KW-0805">Transcription regulation</keyword>
<dbReference type="SUPFAM" id="SSF48498">
    <property type="entry name" value="Tetracyclin repressor-like, C-terminal domain"/>
    <property type="match status" value="1"/>
</dbReference>
<sequence>VTLTEVARLAGVSRPFVYDNWGSKFALVEDAIFTTDDPGPLVDDGKPFAEAISDLIAAMVTIQSDPAYLAGVPGLSTDLYNRPDLLEQIESRYIAPARQAYVRLINRGKAEGAVRADVDGSALLDTIRGAVMLHTLINPTLDEAALVEHLRSIILHGITT</sequence>
<reference evidence="4 5" key="1">
    <citation type="submission" date="2017-01" db="EMBL/GenBank/DDBJ databases">
        <authorList>
            <consortium name="Urmite Genomes"/>
        </authorList>
    </citation>
    <scope>NUCLEOTIDE SEQUENCE [LARGE SCALE GENOMIC DNA]</scope>
    <source>
        <strain evidence="4 5">AB308</strain>
    </source>
</reference>
<dbReference type="Proteomes" id="UP000241595">
    <property type="component" value="Unassembled WGS sequence"/>
</dbReference>
<name>A0A2U3NGL6_9MYCO</name>
<dbReference type="STRING" id="1841859.GCA_900157385_04085"/>
<keyword evidence="5" id="KW-1185">Reference proteome</keyword>